<reference evidence="3 4" key="1">
    <citation type="submission" date="2020-04" db="EMBL/GenBank/DDBJ databases">
        <authorList>
            <person name="Basu S."/>
            <person name="Maruthanayagam V."/>
            <person name="Chakraborty S."/>
            <person name="Pramanik A."/>
            <person name="Mukherjee J."/>
            <person name="Brink B."/>
        </authorList>
    </citation>
    <scope>NUCLEOTIDE SEQUENCE [LARGE SCALE GENOMIC DNA]</scope>
    <source>
        <strain evidence="3 4">AP17</strain>
    </source>
</reference>
<dbReference type="AlphaFoldDB" id="A0A6H1TZE8"/>
<dbReference type="InterPro" id="IPR051159">
    <property type="entry name" value="Hexapeptide_acetyltransf"/>
</dbReference>
<dbReference type="GO" id="GO:0031470">
    <property type="term" value="C:carboxysome"/>
    <property type="evidence" value="ECO:0007669"/>
    <property type="project" value="UniProtKB-ARBA"/>
</dbReference>
<accession>A0A6H1TZE8</accession>
<dbReference type="PANTHER" id="PTHR23416">
    <property type="entry name" value="SIALIC ACID SYNTHASE-RELATED"/>
    <property type="match status" value="1"/>
</dbReference>
<dbReference type="Pfam" id="PF00132">
    <property type="entry name" value="Hexapep"/>
    <property type="match status" value="1"/>
</dbReference>
<dbReference type="Proteomes" id="UP000500857">
    <property type="component" value="Chromosome"/>
</dbReference>
<protein>
    <submittedName>
        <fullName evidence="3">Acyltransferase</fullName>
    </submittedName>
</protein>
<keyword evidence="1 3" id="KW-0808">Transferase</keyword>
<sequence length="256" mass="27329">MKSKKIQNQITDESSSGLRRYQAVVVGSQSLWFTFKYELICSIFGAMPGAFGLLLRQKFYKSLLKRVGRGVVFGKNITVRHPQKIELGRGVVIDDGCVLDGRGGENSGIKIGDSVILGQNTRLVCKQGNIQLGDRVGIGANSSIYAVGDNTIAVGEDSLIGPYTYLGGVSYHCDRTDIPIALQGLNPKGGIIIQANVWLGARSTILDGVKIGNDAIVGAGSVVTRSLPAYAIAVGVPAKVIKMRNENYEETSPEGE</sequence>
<evidence type="ECO:0000313" key="3">
    <source>
        <dbReference type="EMBL" id="QIZ71988.1"/>
    </source>
</evidence>
<name>A0A6H1TZE8_9CYAN</name>
<dbReference type="SUPFAM" id="SSF51161">
    <property type="entry name" value="Trimeric LpxA-like enzymes"/>
    <property type="match status" value="1"/>
</dbReference>
<gene>
    <name evidence="3" type="ORF">HCG48_16520</name>
</gene>
<keyword evidence="3" id="KW-0012">Acyltransferase</keyword>
<dbReference type="InterPro" id="IPR018357">
    <property type="entry name" value="Hexapep_transf_CS"/>
</dbReference>
<keyword evidence="4" id="KW-1185">Reference proteome</keyword>
<dbReference type="Pfam" id="PF14602">
    <property type="entry name" value="Hexapep_2"/>
    <property type="match status" value="1"/>
</dbReference>
<dbReference type="PROSITE" id="PS00101">
    <property type="entry name" value="HEXAPEP_TRANSFERASES"/>
    <property type="match status" value="1"/>
</dbReference>
<dbReference type="RefSeq" id="WP_168570139.1">
    <property type="nucleotide sequence ID" value="NZ_CP051167.1"/>
</dbReference>
<evidence type="ECO:0000256" key="2">
    <source>
        <dbReference type="ARBA" id="ARBA00022737"/>
    </source>
</evidence>
<dbReference type="PANTHER" id="PTHR23416:SF78">
    <property type="entry name" value="LIPOPOLYSACCHARIDE BIOSYNTHESIS O-ACETYL TRANSFERASE WBBJ-RELATED"/>
    <property type="match status" value="1"/>
</dbReference>
<dbReference type="Gene3D" id="2.160.10.10">
    <property type="entry name" value="Hexapeptide repeat proteins"/>
    <property type="match status" value="2"/>
</dbReference>
<proteinExistence type="predicted"/>
<dbReference type="KEGG" id="oxy:HCG48_16520"/>
<dbReference type="GO" id="GO:0043886">
    <property type="term" value="F:structural constituent of carboxysome shell"/>
    <property type="evidence" value="ECO:0007669"/>
    <property type="project" value="UniProtKB-ARBA"/>
</dbReference>
<evidence type="ECO:0000313" key="4">
    <source>
        <dbReference type="Proteomes" id="UP000500857"/>
    </source>
</evidence>
<evidence type="ECO:0000256" key="1">
    <source>
        <dbReference type="ARBA" id="ARBA00022679"/>
    </source>
</evidence>
<organism evidence="3 4">
    <name type="scientific">Oxynema aestuarii AP17</name>
    <dbReference type="NCBI Taxonomy" id="2064643"/>
    <lineage>
        <taxon>Bacteria</taxon>
        <taxon>Bacillati</taxon>
        <taxon>Cyanobacteriota</taxon>
        <taxon>Cyanophyceae</taxon>
        <taxon>Oscillatoriophycideae</taxon>
        <taxon>Oscillatoriales</taxon>
        <taxon>Oscillatoriaceae</taxon>
        <taxon>Oxynema</taxon>
        <taxon>Oxynema aestuarii</taxon>
    </lineage>
</organism>
<keyword evidence="2" id="KW-0677">Repeat</keyword>
<dbReference type="EMBL" id="CP051167">
    <property type="protein sequence ID" value="QIZ71988.1"/>
    <property type="molecule type" value="Genomic_DNA"/>
</dbReference>
<dbReference type="GO" id="GO:0016746">
    <property type="term" value="F:acyltransferase activity"/>
    <property type="evidence" value="ECO:0007669"/>
    <property type="project" value="UniProtKB-KW"/>
</dbReference>
<dbReference type="InterPro" id="IPR011004">
    <property type="entry name" value="Trimer_LpxA-like_sf"/>
</dbReference>
<dbReference type="InterPro" id="IPR001451">
    <property type="entry name" value="Hexapep"/>
</dbReference>
<dbReference type="CDD" id="cd04647">
    <property type="entry name" value="LbH_MAT_like"/>
    <property type="match status" value="1"/>
</dbReference>